<keyword evidence="1" id="KW-0812">Transmembrane</keyword>
<dbReference type="eggNOG" id="ENOG5031ZPU">
    <property type="taxonomic scope" value="Bacteria"/>
</dbReference>
<dbReference type="InterPro" id="IPR046499">
    <property type="entry name" value="DUF6677"/>
</dbReference>
<feature type="transmembrane region" description="Helical" evidence="1">
    <location>
        <begin position="47"/>
        <end position="67"/>
    </location>
</feature>
<dbReference type="EnsemblBacteria" id="ABF43209">
    <property type="protein sequence ID" value="ABF43209"/>
    <property type="gene ID" value="Acid345_4209"/>
</dbReference>
<evidence type="ECO:0000256" key="1">
    <source>
        <dbReference type="SAM" id="Phobius"/>
    </source>
</evidence>
<name>Q1IIU1_KORVE</name>
<dbReference type="KEGG" id="aba:Acid345_4209"/>
<proteinExistence type="predicted"/>
<feature type="transmembrane region" description="Helical" evidence="1">
    <location>
        <begin position="119"/>
        <end position="139"/>
    </location>
</feature>
<gene>
    <name evidence="3" type="ordered locus">Acid345_4209</name>
</gene>
<evidence type="ECO:0000313" key="3">
    <source>
        <dbReference type="EMBL" id="ABF43209.1"/>
    </source>
</evidence>
<dbReference type="RefSeq" id="WP_011525008.1">
    <property type="nucleotide sequence ID" value="NC_008009.1"/>
</dbReference>
<reference evidence="3 4" key="1">
    <citation type="journal article" date="2009" name="Appl. Environ. Microbiol.">
        <title>Three genomes from the phylum Acidobacteria provide insight into the lifestyles of these microorganisms in soils.</title>
        <authorList>
            <person name="Ward N.L."/>
            <person name="Challacombe J.F."/>
            <person name="Janssen P.H."/>
            <person name="Henrissat B."/>
            <person name="Coutinho P.M."/>
            <person name="Wu M."/>
            <person name="Xie G."/>
            <person name="Haft D.H."/>
            <person name="Sait M."/>
            <person name="Badger J."/>
            <person name="Barabote R.D."/>
            <person name="Bradley B."/>
            <person name="Brettin T.S."/>
            <person name="Brinkac L.M."/>
            <person name="Bruce D."/>
            <person name="Creasy T."/>
            <person name="Daugherty S.C."/>
            <person name="Davidsen T.M."/>
            <person name="DeBoy R.T."/>
            <person name="Detter J.C."/>
            <person name="Dodson R.J."/>
            <person name="Durkin A.S."/>
            <person name="Ganapathy A."/>
            <person name="Gwinn-Giglio M."/>
            <person name="Han C.S."/>
            <person name="Khouri H."/>
            <person name="Kiss H."/>
            <person name="Kothari S.P."/>
            <person name="Madupu R."/>
            <person name="Nelson K.E."/>
            <person name="Nelson W.C."/>
            <person name="Paulsen I."/>
            <person name="Penn K."/>
            <person name="Ren Q."/>
            <person name="Rosovitz M.J."/>
            <person name="Selengut J.D."/>
            <person name="Shrivastava S."/>
            <person name="Sullivan S.A."/>
            <person name="Tapia R."/>
            <person name="Thompson L.S."/>
            <person name="Watkins K.L."/>
            <person name="Yang Q."/>
            <person name="Yu C."/>
            <person name="Zafar N."/>
            <person name="Zhou L."/>
            <person name="Kuske C.R."/>
        </authorList>
    </citation>
    <scope>NUCLEOTIDE SEQUENCE [LARGE SCALE GENOMIC DNA]</scope>
    <source>
        <strain evidence="3 4">Ellin345</strain>
    </source>
</reference>
<dbReference type="Pfam" id="PF20382">
    <property type="entry name" value="DUF6677"/>
    <property type="match status" value="1"/>
</dbReference>
<feature type="transmembrane region" description="Helical" evidence="1">
    <location>
        <begin position="79"/>
        <end position="98"/>
    </location>
</feature>
<dbReference type="HOGENOM" id="CLU_140940_0_0_0"/>
<accession>Q1IIU1</accession>
<organism evidence="3 4">
    <name type="scientific">Koribacter versatilis (strain Ellin345)</name>
    <dbReference type="NCBI Taxonomy" id="204669"/>
    <lineage>
        <taxon>Bacteria</taxon>
        <taxon>Pseudomonadati</taxon>
        <taxon>Acidobacteriota</taxon>
        <taxon>Terriglobia</taxon>
        <taxon>Terriglobales</taxon>
        <taxon>Candidatus Korobacteraceae</taxon>
        <taxon>Candidatus Korobacter</taxon>
    </lineage>
</organism>
<evidence type="ECO:0000259" key="2">
    <source>
        <dbReference type="Pfam" id="PF20382"/>
    </source>
</evidence>
<dbReference type="STRING" id="204669.Acid345_4209"/>
<feature type="transmembrane region" description="Helical" evidence="1">
    <location>
        <begin position="20"/>
        <end position="40"/>
    </location>
</feature>
<keyword evidence="1" id="KW-1133">Transmembrane helix</keyword>
<feature type="domain" description="DUF6677" evidence="2">
    <location>
        <begin position="29"/>
        <end position="141"/>
    </location>
</feature>
<dbReference type="EMBL" id="CP000360">
    <property type="protein sequence ID" value="ABF43209.1"/>
    <property type="molecule type" value="Genomic_DNA"/>
</dbReference>
<dbReference type="Proteomes" id="UP000002432">
    <property type="component" value="Chromosome"/>
</dbReference>
<keyword evidence="4" id="KW-1185">Reference proteome</keyword>
<sequence>MANEIAKSVPTKEAVVEPEYPVTAMGVGALIAGWLVPGLGHIIQKRWIRGVLIFVSVVAMFTLGLGMEGKIYGFNTGDLLEMLGFVCNVCCGALYFLAGAQDWGQGNIHRAVADYGTKFIFVAGLLNVISAIDAYHIGIGKKK</sequence>
<dbReference type="AlphaFoldDB" id="Q1IIU1"/>
<protein>
    <recommendedName>
        <fullName evidence="2">DUF6677 domain-containing protein</fullName>
    </recommendedName>
</protein>
<keyword evidence="1" id="KW-0472">Membrane</keyword>
<evidence type="ECO:0000313" key="4">
    <source>
        <dbReference type="Proteomes" id="UP000002432"/>
    </source>
</evidence>